<keyword evidence="6 7" id="KW-0472">Membrane</keyword>
<dbReference type="OrthoDB" id="121744at2"/>
<comment type="caution">
    <text evidence="8">The sequence shown here is derived from an EMBL/GenBank/DDBJ whole genome shotgun (WGS) entry which is preliminary data.</text>
</comment>
<keyword evidence="9" id="KW-1185">Reference proteome</keyword>
<evidence type="ECO:0000313" key="8">
    <source>
        <dbReference type="EMBL" id="PWE16738.1"/>
    </source>
</evidence>
<dbReference type="PANTHER" id="PTHR33452">
    <property type="entry name" value="OXIDOREDUCTASE CATD-RELATED"/>
    <property type="match status" value="1"/>
</dbReference>
<evidence type="ECO:0000256" key="2">
    <source>
        <dbReference type="ARBA" id="ARBA00006679"/>
    </source>
</evidence>
<evidence type="ECO:0000256" key="6">
    <source>
        <dbReference type="ARBA" id="ARBA00023136"/>
    </source>
</evidence>
<evidence type="ECO:0000256" key="4">
    <source>
        <dbReference type="ARBA" id="ARBA00022692"/>
    </source>
</evidence>
<organism evidence="8 9">
    <name type="scientific">Marinicauda salina</name>
    <dbReference type="NCBI Taxonomy" id="2135793"/>
    <lineage>
        <taxon>Bacteria</taxon>
        <taxon>Pseudomonadati</taxon>
        <taxon>Pseudomonadota</taxon>
        <taxon>Alphaproteobacteria</taxon>
        <taxon>Maricaulales</taxon>
        <taxon>Maricaulaceae</taxon>
        <taxon>Marinicauda</taxon>
    </lineage>
</organism>
<comment type="subcellular location">
    <subcellularLocation>
        <location evidence="1">Cell membrane</location>
        <topology evidence="1">Multi-pass membrane protein</topology>
    </subcellularLocation>
</comment>
<evidence type="ECO:0000256" key="5">
    <source>
        <dbReference type="ARBA" id="ARBA00022989"/>
    </source>
</evidence>
<feature type="transmembrane region" description="Helical" evidence="7">
    <location>
        <begin position="81"/>
        <end position="99"/>
    </location>
</feature>
<accession>A0A2U2BRX9</accession>
<dbReference type="AlphaFoldDB" id="A0A2U2BRX9"/>
<keyword evidence="4 7" id="KW-0812">Transmembrane</keyword>
<dbReference type="GO" id="GO:0005886">
    <property type="term" value="C:plasma membrane"/>
    <property type="evidence" value="ECO:0007669"/>
    <property type="project" value="UniProtKB-SubCell"/>
</dbReference>
<comment type="similarity">
    <text evidence="2">Belongs to the DoxX family.</text>
</comment>
<dbReference type="InterPro" id="IPR051907">
    <property type="entry name" value="DoxX-like_oxidoreductase"/>
</dbReference>
<proteinExistence type="inferred from homology"/>
<protein>
    <submittedName>
        <fullName evidence="8">DoxX family protein</fullName>
    </submittedName>
</protein>
<evidence type="ECO:0000256" key="3">
    <source>
        <dbReference type="ARBA" id="ARBA00022475"/>
    </source>
</evidence>
<dbReference type="EMBL" id="QEXV01000005">
    <property type="protein sequence ID" value="PWE16738.1"/>
    <property type="molecule type" value="Genomic_DNA"/>
</dbReference>
<reference evidence="9" key="1">
    <citation type="submission" date="2018-05" db="EMBL/GenBank/DDBJ databases">
        <authorList>
            <person name="Liu B.-T."/>
        </authorList>
    </citation>
    <scope>NUCLEOTIDE SEQUENCE [LARGE SCALE GENOMIC DNA]</scope>
    <source>
        <strain evidence="9">WD6-1</strain>
    </source>
</reference>
<feature type="transmembrane region" description="Helical" evidence="7">
    <location>
        <begin position="130"/>
        <end position="150"/>
    </location>
</feature>
<sequence>MIAAARNAYLKLADVGRLAEPVALLAIRLLVARVFWNSGLAKVQTIDILGLRLPTPDVQQGTFFLFQHEYFPELPQSATNVFAVFGALGELTLPVLLAFGLLSRFAALGLLVMTMVIQVFVYPGEWWSVHAWWAACLFVCFAAGPGRFSLDALFGLNGDKR</sequence>
<dbReference type="Pfam" id="PF07681">
    <property type="entry name" value="DoxX"/>
    <property type="match status" value="1"/>
</dbReference>
<keyword evidence="5 7" id="KW-1133">Transmembrane helix</keyword>
<keyword evidence="3" id="KW-1003">Cell membrane</keyword>
<gene>
    <name evidence="8" type="ORF">DDZ18_11070</name>
</gene>
<name>A0A2U2BRX9_9PROT</name>
<dbReference type="RefSeq" id="WP_109253461.1">
    <property type="nucleotide sequence ID" value="NZ_QEXV01000005.1"/>
</dbReference>
<dbReference type="PANTHER" id="PTHR33452:SF1">
    <property type="entry name" value="INNER MEMBRANE PROTEIN YPHA-RELATED"/>
    <property type="match status" value="1"/>
</dbReference>
<evidence type="ECO:0000256" key="7">
    <source>
        <dbReference type="SAM" id="Phobius"/>
    </source>
</evidence>
<evidence type="ECO:0000256" key="1">
    <source>
        <dbReference type="ARBA" id="ARBA00004651"/>
    </source>
</evidence>
<feature type="transmembrane region" description="Helical" evidence="7">
    <location>
        <begin position="106"/>
        <end position="124"/>
    </location>
</feature>
<evidence type="ECO:0000313" key="9">
    <source>
        <dbReference type="Proteomes" id="UP000245168"/>
    </source>
</evidence>
<dbReference type="Proteomes" id="UP000245168">
    <property type="component" value="Unassembled WGS sequence"/>
</dbReference>
<dbReference type="InterPro" id="IPR032808">
    <property type="entry name" value="DoxX"/>
</dbReference>